<dbReference type="InterPro" id="IPR016024">
    <property type="entry name" value="ARM-type_fold"/>
</dbReference>
<dbReference type="InterPro" id="IPR053296">
    <property type="entry name" value="TSET_member_tstB"/>
</dbReference>
<dbReference type="AlphaFoldDB" id="A0A6A5BRG7"/>
<dbReference type="Proteomes" id="UP000444721">
    <property type="component" value="Unassembled WGS sequence"/>
</dbReference>
<sequence>MPKNQNTLLDFDDDDLLTPSVAPSQSNVFPPPFPSSSNNNSMRSMNSMDDLNQQSSGINTQQHLTATKNDMFTPTTPTTIPENTSFVQLKKFVELTSGNQQHLLDNDNAKIISPIIQAKLAQRKVLEIIKELDGYMTESQDPKKLNGSKISKVLDELTLYFATENMVDEKLPYHVSVSLAIDVDRISSTMTTLVNRLLTLLGVDDRRVVALVHYMLSEINLPRDLREKTLTALKSEFTRSAENNCVRGYCLRTIDRICRSSFLSRKDAASHLKDLYEMVQVVVKDLGKENSFSAKKGLISKLFKDTDKEEKLFLLRTALQIVKNSISDPVLTKGILENVIVCAKNKSPHCSRDASTVIAGLVAIAPGPTLFAFSSSVPHFEVNTDKKKPAKAITYSKLKELKDDKKVELHPTMNAQDVFSRFYLARICSSIIKPMVFSSEEAEESEDAPYEQKYVDTLKHLLHDEDLTIFFETVKQVSLRNFKFFLEKDIHQEKSLTLEFVVTRICNSLNKSKPQIQIHAACRATYYLMRCYERFRAILDADPYSSLSQNTPEMKQANAIFQKLYKKIDSVLIHDCSFVKFQAFKACIWRLDKVSQVVRRLKMEIKSNVNWMPFHIHELLMTLLEFSKNRPSVFHEFANLCSYICIDLSERVDVDLLIALFKQLIPTKQKDQRQIELTTRFLSMVFTILDECLTGSKESSELAFSILTFLGEYANKICDEPSVHEKESIEDSGPVNITDPKIIYEQPDTFDIHNAAMKSIILKLIQNTMYNTPQIRTCCLEGLAKIAFRSLDPIRLFVYEFLSYMSQHEYFGVSAKCKSITNVLDEVYLLQQHFVKLTSSKDVTDEAIVAFFDEHERVKEKINFFARSNPAFLPLGNDSRQFLKRAFDVKHQQGFLRQ</sequence>
<dbReference type="OMA" id="EYANKIC"/>
<proteinExistence type="predicted"/>
<protein>
    <recommendedName>
        <fullName evidence="4">Sister chromatid cohesion protein</fullName>
    </recommendedName>
</protein>
<dbReference type="VEuPathDB" id="AmoebaDB:NfTy_035680"/>
<dbReference type="SUPFAM" id="SSF48371">
    <property type="entry name" value="ARM repeat"/>
    <property type="match status" value="1"/>
</dbReference>
<dbReference type="GeneID" id="68120351"/>
<dbReference type="PANTHER" id="PTHR48151">
    <property type="entry name" value="SH3 DOMAIN-CONTAINING PROTEIN"/>
    <property type="match status" value="1"/>
</dbReference>
<feature type="compositionally biased region" description="Low complexity" evidence="1">
    <location>
        <begin position="35"/>
        <end position="48"/>
    </location>
</feature>
<keyword evidence="3" id="KW-1185">Reference proteome</keyword>
<gene>
    <name evidence="2" type="ORF">FDP41_013136</name>
</gene>
<dbReference type="VEuPathDB" id="AmoebaDB:NF0027190"/>
<evidence type="ECO:0000256" key="1">
    <source>
        <dbReference type="SAM" id="MobiDB-lite"/>
    </source>
</evidence>
<dbReference type="EMBL" id="VFQX01000017">
    <property type="protein sequence ID" value="KAF0980653.1"/>
    <property type="molecule type" value="Genomic_DNA"/>
</dbReference>
<comment type="caution">
    <text evidence="2">The sequence shown here is derived from an EMBL/GenBank/DDBJ whole genome shotgun (WGS) entry which is preliminary data.</text>
</comment>
<organism evidence="2 3">
    <name type="scientific">Naegleria fowleri</name>
    <name type="common">Brain eating amoeba</name>
    <dbReference type="NCBI Taxonomy" id="5763"/>
    <lineage>
        <taxon>Eukaryota</taxon>
        <taxon>Discoba</taxon>
        <taxon>Heterolobosea</taxon>
        <taxon>Tetramitia</taxon>
        <taxon>Eutetramitia</taxon>
        <taxon>Vahlkampfiidae</taxon>
        <taxon>Naegleria</taxon>
    </lineage>
</organism>
<dbReference type="RefSeq" id="XP_044565366.1">
    <property type="nucleotide sequence ID" value="XM_044703733.1"/>
</dbReference>
<dbReference type="PANTHER" id="PTHR48151:SF3">
    <property type="entry name" value="SH3 DOMAIN-CONTAINING PROTEIN"/>
    <property type="match status" value="1"/>
</dbReference>
<accession>A0A6A5BRG7</accession>
<feature type="region of interest" description="Disordered" evidence="1">
    <location>
        <begin position="1"/>
        <end position="48"/>
    </location>
</feature>
<name>A0A6A5BRG7_NAEFO</name>
<evidence type="ECO:0000313" key="3">
    <source>
        <dbReference type="Proteomes" id="UP000444721"/>
    </source>
</evidence>
<evidence type="ECO:0008006" key="4">
    <source>
        <dbReference type="Google" id="ProtNLM"/>
    </source>
</evidence>
<evidence type="ECO:0000313" key="2">
    <source>
        <dbReference type="EMBL" id="KAF0980653.1"/>
    </source>
</evidence>
<dbReference type="VEuPathDB" id="AmoebaDB:FDP41_013136"/>
<reference evidence="2 3" key="1">
    <citation type="journal article" date="2019" name="Sci. Rep.">
        <title>Nanopore sequencing improves the draft genome of the human pathogenic amoeba Naegleria fowleri.</title>
        <authorList>
            <person name="Liechti N."/>
            <person name="Schurch N."/>
            <person name="Bruggmann R."/>
            <person name="Wittwer M."/>
        </authorList>
    </citation>
    <scope>NUCLEOTIDE SEQUENCE [LARGE SCALE GENOMIC DNA]</scope>
    <source>
        <strain evidence="2 3">ATCC 30894</strain>
    </source>
</reference>
<dbReference type="OrthoDB" id="5971719at2759"/>